<reference evidence="1" key="1">
    <citation type="submission" date="2023-05" db="EMBL/GenBank/DDBJ databases">
        <title>High-quality long-read genome of Scophthalmus maximus.</title>
        <authorList>
            <person name="Lien S."/>
            <person name="Martinez P."/>
        </authorList>
    </citation>
    <scope>NUCLEOTIDE SEQUENCE [LARGE SCALE GENOMIC DNA]</scope>
</reference>
<dbReference type="Ensembl" id="ENSSMAT00000082154.1">
    <property type="protein sequence ID" value="ENSSMAP00000069456.1"/>
    <property type="gene ID" value="ENSSMAG00000037830.1"/>
</dbReference>
<proteinExistence type="predicted"/>
<evidence type="ECO:0008006" key="3">
    <source>
        <dbReference type="Google" id="ProtNLM"/>
    </source>
</evidence>
<dbReference type="Proteomes" id="UP000694558">
    <property type="component" value="Chromosome 10"/>
</dbReference>
<sequence>MRQKRSYYKRHMQPSIALFCIRLFEQDFKSSLYANDILLILSHPAESVPHLLKLIHEFSKHSGYKVNWSKSEAIPLNHLTFTA</sequence>
<evidence type="ECO:0000313" key="1">
    <source>
        <dbReference type="Ensembl" id="ENSSMAP00000069456.1"/>
    </source>
</evidence>
<dbReference type="AlphaFoldDB" id="A0A8D3ECE7"/>
<evidence type="ECO:0000313" key="2">
    <source>
        <dbReference type="Proteomes" id="UP000694558"/>
    </source>
</evidence>
<organism evidence="1 2">
    <name type="scientific">Scophthalmus maximus</name>
    <name type="common">Turbot</name>
    <name type="synonym">Psetta maxima</name>
    <dbReference type="NCBI Taxonomy" id="52904"/>
    <lineage>
        <taxon>Eukaryota</taxon>
        <taxon>Metazoa</taxon>
        <taxon>Chordata</taxon>
        <taxon>Craniata</taxon>
        <taxon>Vertebrata</taxon>
        <taxon>Euteleostomi</taxon>
        <taxon>Actinopterygii</taxon>
        <taxon>Neopterygii</taxon>
        <taxon>Teleostei</taxon>
        <taxon>Neoteleostei</taxon>
        <taxon>Acanthomorphata</taxon>
        <taxon>Carangaria</taxon>
        <taxon>Pleuronectiformes</taxon>
        <taxon>Pleuronectoidei</taxon>
        <taxon>Scophthalmidae</taxon>
        <taxon>Scophthalmus</taxon>
    </lineage>
</organism>
<name>A0A8D3ECE7_SCOMX</name>
<dbReference type="GeneTree" id="ENSGT00940000176022"/>
<reference evidence="1" key="2">
    <citation type="submission" date="2025-08" db="UniProtKB">
        <authorList>
            <consortium name="Ensembl"/>
        </authorList>
    </citation>
    <scope>IDENTIFICATION</scope>
</reference>
<accession>A0A8D3ECE7</accession>
<protein>
    <recommendedName>
        <fullName evidence="3">Reverse transcriptase domain-containing protein</fullName>
    </recommendedName>
</protein>